<evidence type="ECO:0000256" key="1">
    <source>
        <dbReference type="ARBA" id="ARBA00007888"/>
    </source>
</evidence>
<dbReference type="RefSeq" id="WP_059583954.1">
    <property type="nucleotide sequence ID" value="NZ_CP013419.1"/>
</dbReference>
<dbReference type="InterPro" id="IPR002780">
    <property type="entry name" value="Hyd_form_HypD"/>
</dbReference>
<dbReference type="Gene3D" id="6.10.20.100">
    <property type="match status" value="1"/>
</dbReference>
<gene>
    <name evidence="5" type="ORF">WS72_18605</name>
</gene>
<dbReference type="PIRSF" id="PIRSF005622">
    <property type="entry name" value="Hydrgn_mat_hypD"/>
    <property type="match status" value="1"/>
</dbReference>
<dbReference type="InterPro" id="IPR042243">
    <property type="entry name" value="HypD_1"/>
</dbReference>
<evidence type="ECO:0000256" key="4">
    <source>
        <dbReference type="PIRNR" id="PIRNR005622"/>
    </source>
</evidence>
<comment type="caution">
    <text evidence="5">The sequence shown here is derived from an EMBL/GenBank/DDBJ whole genome shotgun (WGS) entry which is preliminary data.</text>
</comment>
<dbReference type="InterPro" id="IPR042244">
    <property type="entry name" value="HypD_2_sf"/>
</dbReference>
<protein>
    <recommendedName>
        <fullName evidence="4">Hydrogenase maturation factor</fullName>
    </recommendedName>
</protein>
<organism evidence="5 6">
    <name type="scientific">Burkholderia savannae</name>
    <dbReference type="NCBI Taxonomy" id="1637837"/>
    <lineage>
        <taxon>Bacteria</taxon>
        <taxon>Pseudomonadati</taxon>
        <taxon>Pseudomonadota</taxon>
        <taxon>Betaproteobacteria</taxon>
        <taxon>Burkholderiales</taxon>
        <taxon>Burkholderiaceae</taxon>
        <taxon>Burkholderia</taxon>
        <taxon>pseudomallei group</taxon>
    </lineage>
</organism>
<sequence length="381" mass="41080">MKHIDEWRSAPAARRWAAAIARIATRPWTIMEICGGQTHAIVRYGIDRMLPDGVSLLHGPGCPVCVTPASVIDAAIVIASRPGVTLCSFGDMVRVPGGRGSLQSARALGADVRIVYSPLDALNVARREPERDVVFFAIGFETTAPATAMAVLQAEREDIGNFFLLTSHVLVPPAIEAILGDPANGVQGFLAAGHVCTVMGYTEYESIARRHHVPIVVTGFEPVDLLQGLYLCIRQLEAGRAEVENQYSRAVRRDGNRVARDAISTVFVPQSQCWRGMGSIPASGLGLAPAYRRYDALERFGDGAPLPERNGECISAELLRGRKKPGECPAFGTRCTPEHPLGATMVSSEGVCAAYYRYRCAAPTPVAGTIGDMHRDERKST</sequence>
<dbReference type="Proteomes" id="UP000070255">
    <property type="component" value="Unassembled WGS sequence"/>
</dbReference>
<name>A0ABR5T8N6_9BURK</name>
<evidence type="ECO:0000313" key="6">
    <source>
        <dbReference type="Proteomes" id="UP000070255"/>
    </source>
</evidence>
<reference evidence="5 6" key="1">
    <citation type="submission" date="2015-11" db="EMBL/GenBank/DDBJ databases">
        <authorList>
            <person name="Sahl J."/>
            <person name="Wagner D."/>
            <person name="Keim P."/>
        </authorList>
    </citation>
    <scope>NUCLEOTIDE SEQUENCE [LARGE SCALE GENOMIC DNA]</scope>
    <source>
        <strain evidence="5 6">BDU18</strain>
    </source>
</reference>
<dbReference type="PANTHER" id="PTHR30149:SF0">
    <property type="entry name" value="HYDROGENASE MATURATION FACTOR HYPD"/>
    <property type="match status" value="1"/>
</dbReference>
<dbReference type="PANTHER" id="PTHR30149">
    <property type="entry name" value="HYDROGENASE PROTEIN ASSEMBLY PROTEIN HYPD"/>
    <property type="match status" value="1"/>
</dbReference>
<evidence type="ECO:0000256" key="3">
    <source>
        <dbReference type="ARBA" id="ARBA00023004"/>
    </source>
</evidence>
<dbReference type="NCBIfam" id="TIGR00075">
    <property type="entry name" value="hypD"/>
    <property type="match status" value="1"/>
</dbReference>
<keyword evidence="6" id="KW-1185">Reference proteome</keyword>
<proteinExistence type="inferred from homology"/>
<keyword evidence="2" id="KW-0479">Metal-binding</keyword>
<dbReference type="Gene3D" id="3.40.50.11740">
    <property type="entry name" value="HypD, alpha/beta domain 2"/>
    <property type="match status" value="2"/>
</dbReference>
<keyword evidence="3" id="KW-0408">Iron</keyword>
<comment type="similarity">
    <text evidence="1 4">Belongs to the HypD family.</text>
</comment>
<evidence type="ECO:0000313" key="5">
    <source>
        <dbReference type="EMBL" id="KWZ39879.1"/>
    </source>
</evidence>
<dbReference type="EMBL" id="LNJQ01000002">
    <property type="protein sequence ID" value="KWZ39879.1"/>
    <property type="molecule type" value="Genomic_DNA"/>
</dbReference>
<evidence type="ECO:0000256" key="2">
    <source>
        <dbReference type="ARBA" id="ARBA00022723"/>
    </source>
</evidence>
<dbReference type="Pfam" id="PF01924">
    <property type="entry name" value="HypD"/>
    <property type="match status" value="1"/>
</dbReference>
<accession>A0ABR5T8N6</accession>